<gene>
    <name evidence="2" type="ORF">K452DRAFT_276323</name>
</gene>
<accession>A0A6A6B3A1</accession>
<dbReference type="CDD" id="cd14688">
    <property type="entry name" value="bZIP_YAP"/>
    <property type="match status" value="1"/>
</dbReference>
<feature type="compositionally biased region" description="Basic and acidic residues" evidence="1">
    <location>
        <begin position="44"/>
        <end position="63"/>
    </location>
</feature>
<dbReference type="AlphaFoldDB" id="A0A6A6B3A1"/>
<dbReference type="Pfam" id="PF11905">
    <property type="entry name" value="DUF3425"/>
    <property type="match status" value="1"/>
</dbReference>
<dbReference type="EMBL" id="ML995495">
    <property type="protein sequence ID" value="KAF2138669.1"/>
    <property type="molecule type" value="Genomic_DNA"/>
</dbReference>
<dbReference type="Gene3D" id="1.20.5.170">
    <property type="match status" value="1"/>
</dbReference>
<feature type="region of interest" description="Disordered" evidence="1">
    <location>
        <begin position="1"/>
        <end position="63"/>
    </location>
</feature>
<reference evidence="2" key="1">
    <citation type="journal article" date="2020" name="Stud. Mycol.">
        <title>101 Dothideomycetes genomes: a test case for predicting lifestyles and emergence of pathogens.</title>
        <authorList>
            <person name="Haridas S."/>
            <person name="Albert R."/>
            <person name="Binder M."/>
            <person name="Bloem J."/>
            <person name="Labutti K."/>
            <person name="Salamov A."/>
            <person name="Andreopoulos B."/>
            <person name="Baker S."/>
            <person name="Barry K."/>
            <person name="Bills G."/>
            <person name="Bluhm B."/>
            <person name="Cannon C."/>
            <person name="Castanera R."/>
            <person name="Culley D."/>
            <person name="Daum C."/>
            <person name="Ezra D."/>
            <person name="Gonzalez J."/>
            <person name="Henrissat B."/>
            <person name="Kuo A."/>
            <person name="Liang C."/>
            <person name="Lipzen A."/>
            <person name="Lutzoni F."/>
            <person name="Magnuson J."/>
            <person name="Mondo S."/>
            <person name="Nolan M."/>
            <person name="Ohm R."/>
            <person name="Pangilinan J."/>
            <person name="Park H.-J."/>
            <person name="Ramirez L."/>
            <person name="Alfaro M."/>
            <person name="Sun H."/>
            <person name="Tritt A."/>
            <person name="Yoshinaga Y."/>
            <person name="Zwiers L.-H."/>
            <person name="Turgeon B."/>
            <person name="Goodwin S."/>
            <person name="Spatafora J."/>
            <person name="Crous P."/>
            <person name="Grigoriev I."/>
        </authorList>
    </citation>
    <scope>NUCLEOTIDE SEQUENCE</scope>
    <source>
        <strain evidence="2">CBS 121167</strain>
    </source>
</reference>
<feature type="region of interest" description="Disordered" evidence="1">
    <location>
        <begin position="465"/>
        <end position="501"/>
    </location>
</feature>
<dbReference type="OrthoDB" id="4161589at2759"/>
<name>A0A6A6B3A1_9PEZI</name>
<keyword evidence="3" id="KW-1185">Reference proteome</keyword>
<dbReference type="RefSeq" id="XP_033394382.1">
    <property type="nucleotide sequence ID" value="XM_033539270.1"/>
</dbReference>
<feature type="compositionally biased region" description="Low complexity" evidence="1">
    <location>
        <begin position="465"/>
        <end position="477"/>
    </location>
</feature>
<evidence type="ECO:0000256" key="1">
    <source>
        <dbReference type="SAM" id="MobiDB-lite"/>
    </source>
</evidence>
<feature type="compositionally biased region" description="Polar residues" evidence="1">
    <location>
        <begin position="172"/>
        <end position="185"/>
    </location>
</feature>
<sequence>MQDENDDNAQHDSPAEQGRSQPKRRRTSTNPSSRGVANLTPEQLARKRANDREAQRAIRERTKNQIERLNQRIRELESQQPYHELQSVLRDKEAIQAQNDDIRRRLSTVMTLLQPILGNHGLNELAAAAERSPLQLPPHEADPRAQQHMHMPDQRAFHPSVPAVQEPGVPHDQTNASSPGSQASNGRHWAFPGVPPTSHVRGWHPQQTPYDQPRPSNIHPDLEYAQSDERLGVNFLLDNNQRMAKLNNGVGHGGPGMQSSGLDFNGRPLEASNTLPRNLDPTCVLDSLLIDFLGEQHARAAQGVPLKTLVGPAYPNFSYLLNPDREVQSHPLSKVFTDILRTFPDISGLAEKVAVLYIMFLFMRWQIEPTQENYERLPDWITPRPSQLFTPHPVWHDYLPWPRLRDRIIALQPQQAFDNFFIPFTTSLCLNWPYEQRDVLLPASASTPVSAALASTTDPALTALSAGTQSQSATSQQAPPPAQQQPGSGANSSSLGTPVPTDDAEEWVINPAFEAHLRNLENWSLGPAFRVAFPHLANFVKIQG</sequence>
<organism evidence="2 3">
    <name type="scientific">Aplosporella prunicola CBS 121167</name>
    <dbReference type="NCBI Taxonomy" id="1176127"/>
    <lineage>
        <taxon>Eukaryota</taxon>
        <taxon>Fungi</taxon>
        <taxon>Dikarya</taxon>
        <taxon>Ascomycota</taxon>
        <taxon>Pezizomycotina</taxon>
        <taxon>Dothideomycetes</taxon>
        <taxon>Dothideomycetes incertae sedis</taxon>
        <taxon>Botryosphaeriales</taxon>
        <taxon>Aplosporellaceae</taxon>
        <taxon>Aplosporella</taxon>
    </lineage>
</organism>
<protein>
    <recommendedName>
        <fullName evidence="4">BZIP domain-containing protein</fullName>
    </recommendedName>
</protein>
<evidence type="ECO:0008006" key="4">
    <source>
        <dbReference type="Google" id="ProtNLM"/>
    </source>
</evidence>
<dbReference type="GeneID" id="54296766"/>
<dbReference type="PANTHER" id="PTHR37012">
    <property type="entry name" value="B-ZIP TRANSCRIPTION FACTOR (EUROFUNG)-RELATED"/>
    <property type="match status" value="1"/>
</dbReference>
<dbReference type="Proteomes" id="UP000799438">
    <property type="component" value="Unassembled WGS sequence"/>
</dbReference>
<proteinExistence type="predicted"/>
<dbReference type="InterPro" id="IPR021833">
    <property type="entry name" value="DUF3425"/>
</dbReference>
<evidence type="ECO:0000313" key="3">
    <source>
        <dbReference type="Proteomes" id="UP000799438"/>
    </source>
</evidence>
<dbReference type="PANTHER" id="PTHR37012:SF2">
    <property type="entry name" value="BZIP DOMAIN-CONTAINING PROTEIN-RELATED"/>
    <property type="match status" value="1"/>
</dbReference>
<feature type="region of interest" description="Disordered" evidence="1">
    <location>
        <begin position="160"/>
        <end position="186"/>
    </location>
</feature>
<evidence type="ECO:0000313" key="2">
    <source>
        <dbReference type="EMBL" id="KAF2138669.1"/>
    </source>
</evidence>